<name>A0A101FV58_9EURY</name>
<accession>A0A101FV58</accession>
<dbReference type="Gene3D" id="3.40.50.10140">
    <property type="entry name" value="Toll/interleukin-1 receptor homology (TIR) domain"/>
    <property type="match status" value="1"/>
</dbReference>
<dbReference type="Proteomes" id="UP000053961">
    <property type="component" value="Unassembled WGS sequence"/>
</dbReference>
<reference evidence="4 5" key="2">
    <citation type="journal article" date="2015" name="MBio">
        <title>Genome-Resolved Metagenomic Analysis Reveals Roles for Candidate Phyla and Other Microbial Community Members in Biogeochemical Transformations in Oil Reservoirs.</title>
        <authorList>
            <person name="Hu P."/>
            <person name="Tom L."/>
            <person name="Singh A."/>
            <person name="Thomas B.C."/>
            <person name="Baker B.J."/>
            <person name="Piceno Y.M."/>
            <person name="Andersen G.L."/>
            <person name="Banfield J.F."/>
        </authorList>
    </citation>
    <scope>NUCLEOTIDE SEQUENCE [LARGE SCALE GENOMIC DNA]</scope>
    <source>
        <strain evidence="2">57_489</strain>
    </source>
</reference>
<reference evidence="3" key="1">
    <citation type="journal article" date="2015" name="MBio">
        <title>Genome-resolved metagenomic analysis reveals roles for candidate phyla and other microbial community members in biogeochemical transformations in oil reservoirs.</title>
        <authorList>
            <person name="Hu P."/>
            <person name="Tom L."/>
            <person name="Singh A."/>
            <person name="Thomas B.C."/>
            <person name="Baker B.J."/>
            <person name="Piceno Y.M."/>
            <person name="Andersen G.L."/>
            <person name="Banfield J.F."/>
        </authorList>
    </citation>
    <scope>NUCLEOTIDE SEQUENCE [LARGE SCALE GENOMIC DNA]</scope>
    <source>
        <strain evidence="3">56_747</strain>
    </source>
</reference>
<feature type="domain" description="TIR" evidence="1">
    <location>
        <begin position="5"/>
        <end position="118"/>
    </location>
</feature>
<organism evidence="2 5">
    <name type="scientific">Methanothrix harundinacea</name>
    <dbReference type="NCBI Taxonomy" id="301375"/>
    <lineage>
        <taxon>Archaea</taxon>
        <taxon>Methanobacteriati</taxon>
        <taxon>Methanobacteriota</taxon>
        <taxon>Stenosarchaea group</taxon>
        <taxon>Methanomicrobia</taxon>
        <taxon>Methanotrichales</taxon>
        <taxon>Methanotrichaceae</taxon>
        <taxon>Methanothrix</taxon>
    </lineage>
</organism>
<evidence type="ECO:0000259" key="1">
    <source>
        <dbReference type="Pfam" id="PF13676"/>
    </source>
</evidence>
<dbReference type="InterPro" id="IPR035897">
    <property type="entry name" value="Toll_tir_struct_dom_sf"/>
</dbReference>
<evidence type="ECO:0000313" key="5">
    <source>
        <dbReference type="Proteomes" id="UP000057043"/>
    </source>
</evidence>
<dbReference type="SUPFAM" id="SSF52200">
    <property type="entry name" value="Toll/Interleukin receptor TIR domain"/>
    <property type="match status" value="1"/>
</dbReference>
<comment type="caution">
    <text evidence="2">The sequence shown here is derived from an EMBL/GenBank/DDBJ whole genome shotgun (WGS) entry which is preliminary data.</text>
</comment>
<dbReference type="InterPro" id="IPR000157">
    <property type="entry name" value="TIR_dom"/>
</dbReference>
<sequence length="186" mass="20835">MITKVYITHSEEDEPLARELADALWRVGLESFVAIYRRARGISPGERVRFAIRHSDCVIALLTLDGVVSPRVNQEIGFASGIDQLVIPLLETGVEMPALIRHLKPITFSRETYSDALGEVILTIRDLTSLEWLKIKCPLCGEEMTQYLPPLEVVERAVLAETGLETICSYCETPLTLDPRTFKPVP</sequence>
<proteinExistence type="predicted"/>
<evidence type="ECO:0000313" key="2">
    <source>
        <dbReference type="EMBL" id="KUK44979.1"/>
    </source>
</evidence>
<dbReference type="Pfam" id="PF13676">
    <property type="entry name" value="TIR_2"/>
    <property type="match status" value="1"/>
</dbReference>
<dbReference type="PATRIC" id="fig|301375.6.peg.1350"/>
<protein>
    <recommendedName>
        <fullName evidence="1">TIR domain-containing protein</fullName>
    </recommendedName>
</protein>
<gene>
    <name evidence="2" type="ORF">XD72_0685</name>
    <name evidence="3" type="ORF">XE07_1907</name>
</gene>
<dbReference type="EMBL" id="LGHB01000037">
    <property type="protein sequence ID" value="KUK95169.1"/>
    <property type="molecule type" value="Genomic_DNA"/>
</dbReference>
<dbReference type="Proteomes" id="UP000057043">
    <property type="component" value="Unassembled WGS sequence"/>
</dbReference>
<dbReference type="EMBL" id="LGFT01000011">
    <property type="protein sequence ID" value="KUK44979.1"/>
    <property type="molecule type" value="Genomic_DNA"/>
</dbReference>
<dbReference type="GO" id="GO:0007165">
    <property type="term" value="P:signal transduction"/>
    <property type="evidence" value="ECO:0007669"/>
    <property type="project" value="InterPro"/>
</dbReference>
<dbReference type="AlphaFoldDB" id="A0A101FV58"/>
<evidence type="ECO:0000313" key="3">
    <source>
        <dbReference type="EMBL" id="KUK95169.1"/>
    </source>
</evidence>
<evidence type="ECO:0000313" key="4">
    <source>
        <dbReference type="Proteomes" id="UP000053961"/>
    </source>
</evidence>